<protein>
    <recommendedName>
        <fullName evidence="9">Amine oxidase</fullName>
        <ecNumber evidence="9">1.4.3.-</ecNumber>
    </recommendedName>
</protein>
<dbReference type="InterPro" id="IPR015800">
    <property type="entry name" value="Cu_amine_oxidase_N2"/>
</dbReference>
<evidence type="ECO:0000256" key="2">
    <source>
        <dbReference type="ARBA" id="ARBA00022723"/>
    </source>
</evidence>
<dbReference type="PANTHER" id="PTHR10638">
    <property type="entry name" value="COPPER AMINE OXIDASE"/>
    <property type="match status" value="1"/>
</dbReference>
<feature type="domain" description="Copper amine oxidase N3-terminal" evidence="13">
    <location>
        <begin position="169"/>
        <end position="268"/>
    </location>
</feature>
<dbReference type="Pfam" id="PF01179">
    <property type="entry name" value="Cu_amine_oxid"/>
    <property type="match status" value="1"/>
</dbReference>
<comment type="caution">
    <text evidence="14">The sequence shown here is derived from an EMBL/GenBank/DDBJ whole genome shotgun (WGS) entry which is preliminary data.</text>
</comment>
<dbReference type="GO" id="GO:0008131">
    <property type="term" value="F:primary methylamine oxidase activity"/>
    <property type="evidence" value="ECO:0007669"/>
    <property type="project" value="InterPro"/>
</dbReference>
<evidence type="ECO:0000256" key="7">
    <source>
        <dbReference type="PIRSR" id="PIRSR600269-50"/>
    </source>
</evidence>
<dbReference type="PANTHER" id="PTHR10638:SF69">
    <property type="entry name" value="AMINE OXIDASE [COPPER-CONTAINING] GAMMA 1-RELATED"/>
    <property type="match status" value="1"/>
</dbReference>
<comment type="PTM">
    <text evidence="8 9">Topaquinone (TPQ) is generated by copper-dependent autoxidation of a specific tyrosyl residue.</text>
</comment>
<reference evidence="14 15" key="1">
    <citation type="journal article" date="2017" name="Mol. Plant">
        <title>The Genome of Medicinal Plant Macleaya cordata Provides New Insights into Benzylisoquinoline Alkaloids Metabolism.</title>
        <authorList>
            <person name="Liu X."/>
            <person name="Liu Y."/>
            <person name="Huang P."/>
            <person name="Ma Y."/>
            <person name="Qing Z."/>
            <person name="Tang Q."/>
            <person name="Cao H."/>
            <person name="Cheng P."/>
            <person name="Zheng Y."/>
            <person name="Yuan Z."/>
            <person name="Zhou Y."/>
            <person name="Liu J."/>
            <person name="Tang Z."/>
            <person name="Zhuo Y."/>
            <person name="Zhang Y."/>
            <person name="Yu L."/>
            <person name="Huang J."/>
            <person name="Yang P."/>
            <person name="Peng Q."/>
            <person name="Zhang J."/>
            <person name="Jiang W."/>
            <person name="Zhang Z."/>
            <person name="Lin K."/>
            <person name="Ro D.K."/>
            <person name="Chen X."/>
            <person name="Xiong X."/>
            <person name="Shang Y."/>
            <person name="Huang S."/>
            <person name="Zeng J."/>
        </authorList>
    </citation>
    <scope>NUCLEOTIDE SEQUENCE [LARGE SCALE GENOMIC DNA]</scope>
    <source>
        <strain evidence="15">cv. BLH2017</strain>
        <tissue evidence="14">Root</tissue>
    </source>
</reference>
<evidence type="ECO:0000313" key="14">
    <source>
        <dbReference type="EMBL" id="OVA19525.1"/>
    </source>
</evidence>
<evidence type="ECO:0000259" key="12">
    <source>
        <dbReference type="Pfam" id="PF02727"/>
    </source>
</evidence>
<accession>A0A200R9Y8</accession>
<dbReference type="InterPro" id="IPR000269">
    <property type="entry name" value="Cu_amine_oxidase"/>
</dbReference>
<dbReference type="Gene3D" id="2.70.98.20">
    <property type="entry name" value="Copper amine oxidase, catalytic domain"/>
    <property type="match status" value="1"/>
</dbReference>
<dbReference type="InterPro" id="IPR015802">
    <property type="entry name" value="Cu_amine_oxidase_N3"/>
</dbReference>
<dbReference type="Pfam" id="PF02727">
    <property type="entry name" value="Cu_amine_oxidN2"/>
    <property type="match status" value="1"/>
</dbReference>
<evidence type="ECO:0000256" key="1">
    <source>
        <dbReference type="ARBA" id="ARBA00007983"/>
    </source>
</evidence>
<sequence>MEATSFLHCFFLLFSSLLLLIFIRSWFPLSKPEFLLDCSEYSSWCTSKNRIQAKSGVALQTLKPKPKPIDHLTETPKHPLDPLTIQEINKVRSILSFYPPFLSSLPSIHSLSLDEPEKSTVLNWKRGDNLPTRKASIIAFLNDQSHVLVVDLDDNRVISHRVDPVSGYPILTDEDMSIATKIPLENAEFIGIITSRGVKISDLACISLATGWYGPDEEGRRLIKVQCFSKQGTANFYMRPIEGLTVTVDVDMKEVVKISHTGKDIPIPKATNTDYRYSVQNLNKPLNMKPINPISMEQPLGPSFSVEDGHLVKWANWEFHLKPDSRAGVIISQAKVRDPDSGKLRSVMYKGFPSELFVPYMDPSDAWYFKTYMDAGEYGMGLTAMSLVPLNDCPRNAYYMDGVFAYTDGTPYVRSNMVCVFERYAGEIGWRHSESPASGRSEIREARPKVSLVVRTASSVGNYDYIIDWEFQADGLIRVKVGLSGMLMVKGTKYQNADQVPEEENMSGPLVSENVIGVVHDHFVTFYLDMDIDDADNSFVKVNLVKEETSPDESPRRSYLKAKRHVAKSEKDAQIKLKLYDPSEFHVVNPSKKSKVGNPTGYKVVPAGTAASLLDQNDPPQQRSAFTNNQIWVTPYNRSEEWAGGLLVYQGQGEDTLAVWSERDRPIENKDIVVWYTLGFHHVPCQEDYPIMPTVSSTFDLKPVNFFNNNPILRVAPTVEKDLPSCSANANLA</sequence>
<evidence type="ECO:0000256" key="4">
    <source>
        <dbReference type="ARBA" id="ARBA00023002"/>
    </source>
</evidence>
<feature type="modified residue" description="2',4',5'-topaquinone" evidence="8">
    <location>
        <position position="463"/>
    </location>
</feature>
<dbReference type="OrthoDB" id="5379943at2759"/>
<proteinExistence type="inferred from homology"/>
<evidence type="ECO:0000256" key="3">
    <source>
        <dbReference type="ARBA" id="ARBA00022772"/>
    </source>
</evidence>
<keyword evidence="3 7" id="KW-0801">TPQ</keyword>
<keyword evidence="4 9" id="KW-0560">Oxidoreductase</keyword>
<evidence type="ECO:0000313" key="15">
    <source>
        <dbReference type="Proteomes" id="UP000195402"/>
    </source>
</evidence>
<dbReference type="InParanoid" id="A0A200R9Y8"/>
<dbReference type="PROSITE" id="PS01165">
    <property type="entry name" value="COPPER_AMINE_OXID_2"/>
    <property type="match status" value="1"/>
</dbReference>
<evidence type="ECO:0000259" key="13">
    <source>
        <dbReference type="Pfam" id="PF02728"/>
    </source>
</evidence>
<dbReference type="AlphaFoldDB" id="A0A200R9Y8"/>
<feature type="domain" description="Copper amine oxidase catalytic" evidence="11">
    <location>
        <begin position="295"/>
        <end position="712"/>
    </location>
</feature>
<evidence type="ECO:0000259" key="11">
    <source>
        <dbReference type="Pfam" id="PF01179"/>
    </source>
</evidence>
<feature type="transmembrane region" description="Helical" evidence="10">
    <location>
        <begin position="7"/>
        <end position="27"/>
    </location>
</feature>
<dbReference type="GO" id="GO:0048038">
    <property type="term" value="F:quinone binding"/>
    <property type="evidence" value="ECO:0007669"/>
    <property type="project" value="InterPro"/>
</dbReference>
<evidence type="ECO:0000256" key="10">
    <source>
        <dbReference type="SAM" id="Phobius"/>
    </source>
</evidence>
<comment type="cofactor">
    <cofactor evidence="9">
        <name>Cu cation</name>
        <dbReference type="ChEBI" id="CHEBI:23378"/>
    </cofactor>
    <text evidence="9">Contains 1 topaquinone per subunit.</text>
</comment>
<dbReference type="OMA" id="MACIFER"/>
<keyword evidence="10" id="KW-1133">Transmembrane helix</keyword>
<keyword evidence="10" id="KW-0812">Transmembrane</keyword>
<gene>
    <name evidence="14" type="ORF">BVC80_9051g18</name>
</gene>
<dbReference type="InterPro" id="IPR049948">
    <property type="entry name" value="Cu_Am_ox_TPQ-bd"/>
</dbReference>
<dbReference type="SUPFAM" id="SSF49998">
    <property type="entry name" value="Amine oxidase catalytic domain"/>
    <property type="match status" value="1"/>
</dbReference>
<keyword evidence="6" id="KW-1015">Disulfide bond</keyword>
<keyword evidence="10" id="KW-0472">Membrane</keyword>
<dbReference type="Proteomes" id="UP000195402">
    <property type="component" value="Unassembled WGS sequence"/>
</dbReference>
<dbReference type="GO" id="GO:0009308">
    <property type="term" value="P:amine metabolic process"/>
    <property type="evidence" value="ECO:0007669"/>
    <property type="project" value="UniProtKB-UniRule"/>
</dbReference>
<feature type="active site" description="Proton acceptor" evidence="7">
    <location>
        <position position="374"/>
    </location>
</feature>
<dbReference type="Gene3D" id="3.10.450.40">
    <property type="match status" value="2"/>
</dbReference>
<keyword evidence="2 9" id="KW-0479">Metal-binding</keyword>
<feature type="domain" description="Copper amine oxidase N2-terminal" evidence="12">
    <location>
        <begin position="78"/>
        <end position="161"/>
    </location>
</feature>
<dbReference type="EMBL" id="MVGT01000185">
    <property type="protein sequence ID" value="OVA19525.1"/>
    <property type="molecule type" value="Genomic_DNA"/>
</dbReference>
<keyword evidence="5 9" id="KW-0186">Copper</keyword>
<dbReference type="GO" id="GO:0005507">
    <property type="term" value="F:copper ion binding"/>
    <property type="evidence" value="ECO:0007669"/>
    <property type="project" value="InterPro"/>
</dbReference>
<dbReference type="FunCoup" id="A0A200R9Y8">
    <property type="interactions" value="74"/>
</dbReference>
<dbReference type="PROSITE" id="PS01164">
    <property type="entry name" value="COPPER_AMINE_OXID_1"/>
    <property type="match status" value="1"/>
</dbReference>
<organism evidence="14 15">
    <name type="scientific">Macleaya cordata</name>
    <name type="common">Five-seeded plume-poppy</name>
    <name type="synonym">Bocconia cordata</name>
    <dbReference type="NCBI Taxonomy" id="56857"/>
    <lineage>
        <taxon>Eukaryota</taxon>
        <taxon>Viridiplantae</taxon>
        <taxon>Streptophyta</taxon>
        <taxon>Embryophyta</taxon>
        <taxon>Tracheophyta</taxon>
        <taxon>Spermatophyta</taxon>
        <taxon>Magnoliopsida</taxon>
        <taxon>Ranunculales</taxon>
        <taxon>Papaveraceae</taxon>
        <taxon>Papaveroideae</taxon>
        <taxon>Macleaya</taxon>
    </lineage>
</organism>
<evidence type="ECO:0000256" key="9">
    <source>
        <dbReference type="RuleBase" id="RU000672"/>
    </source>
</evidence>
<keyword evidence="15" id="KW-1185">Reference proteome</keyword>
<dbReference type="InterPro" id="IPR015798">
    <property type="entry name" value="Cu_amine_oxidase_C"/>
</dbReference>
<feature type="active site" description="Schiff-base intermediate with substrate; via topaquinone" evidence="7">
    <location>
        <position position="463"/>
    </location>
</feature>
<evidence type="ECO:0000256" key="8">
    <source>
        <dbReference type="PIRSR" id="PIRSR600269-51"/>
    </source>
</evidence>
<dbReference type="InterPro" id="IPR016182">
    <property type="entry name" value="Cu_amine_oxidase_N-reg"/>
</dbReference>
<evidence type="ECO:0000256" key="5">
    <source>
        <dbReference type="ARBA" id="ARBA00023008"/>
    </source>
</evidence>
<name>A0A200R9Y8_MACCD</name>
<dbReference type="InterPro" id="IPR049947">
    <property type="entry name" value="Cu_Am_Ox_Cu-bd"/>
</dbReference>
<dbReference type="SUPFAM" id="SSF54416">
    <property type="entry name" value="Amine oxidase N-terminal region"/>
    <property type="match status" value="2"/>
</dbReference>
<dbReference type="InterPro" id="IPR036460">
    <property type="entry name" value="Cu_amine_oxidase_C_sf"/>
</dbReference>
<evidence type="ECO:0000256" key="6">
    <source>
        <dbReference type="ARBA" id="ARBA00023157"/>
    </source>
</evidence>
<dbReference type="STRING" id="56857.A0A200R9Y8"/>
<dbReference type="EC" id="1.4.3.-" evidence="9"/>
<dbReference type="FunFam" id="2.70.98.20:FF:000004">
    <property type="entry name" value="Amine oxidase"/>
    <property type="match status" value="1"/>
</dbReference>
<comment type="similarity">
    <text evidence="1 9">Belongs to the copper/topaquinone oxidase family.</text>
</comment>
<dbReference type="Pfam" id="PF02728">
    <property type="entry name" value="Cu_amine_oxidN3"/>
    <property type="match status" value="1"/>
</dbReference>